<feature type="signal peptide" evidence="3">
    <location>
        <begin position="1"/>
        <end position="21"/>
    </location>
</feature>
<evidence type="ECO:0000256" key="3">
    <source>
        <dbReference type="SAM" id="SignalP"/>
    </source>
</evidence>
<feature type="chain" id="PRO_5047323244" evidence="3">
    <location>
        <begin position="22"/>
        <end position="236"/>
    </location>
</feature>
<evidence type="ECO:0000256" key="1">
    <source>
        <dbReference type="ARBA" id="ARBA00009520"/>
    </source>
</evidence>
<gene>
    <name evidence="4" type="ORF">B0J12DRAFT_699116</name>
</gene>
<dbReference type="PANTHER" id="PTHR33657:SF8">
    <property type="entry name" value="DOMAIN PROTEIN, PUTATIVE (AFU_ORTHOLOGUE AFUA_5G00600)-RELATED"/>
    <property type="match status" value="1"/>
</dbReference>
<dbReference type="PIRSF" id="PIRSF029958">
    <property type="entry name" value="Necrosis-inducing_protein"/>
    <property type="match status" value="1"/>
</dbReference>
<dbReference type="Proteomes" id="UP000774617">
    <property type="component" value="Unassembled WGS sequence"/>
</dbReference>
<dbReference type="InterPro" id="IPR008701">
    <property type="entry name" value="NPP1"/>
</dbReference>
<name>A0ABQ8GBD2_9PEZI</name>
<keyword evidence="3" id="KW-0732">Signal</keyword>
<keyword evidence="5" id="KW-1185">Reference proteome</keyword>
<dbReference type="PROSITE" id="PS51257">
    <property type="entry name" value="PROKAR_LIPOPROTEIN"/>
    <property type="match status" value="1"/>
</dbReference>
<comment type="similarity">
    <text evidence="1">Belongs to the Necrosis inducing protein (NPP1) family.</text>
</comment>
<protein>
    <submittedName>
        <fullName evidence="4">Necrosis and ethylene-inducing protein 2</fullName>
    </submittedName>
</protein>
<dbReference type="PANTHER" id="PTHR33657">
    <property type="entry name" value="DOMAIN PROTEIN, PUTATIVE (AFU_ORTHOLOGUE AFUA_5G00600)-RELATED"/>
    <property type="match status" value="1"/>
</dbReference>
<dbReference type="EMBL" id="JAGTJR010000012">
    <property type="protein sequence ID" value="KAH7051037.1"/>
    <property type="molecule type" value="Genomic_DNA"/>
</dbReference>
<evidence type="ECO:0000313" key="4">
    <source>
        <dbReference type="EMBL" id="KAH7051037.1"/>
    </source>
</evidence>
<sequence>MPFSLRQGLVCLLAGVSCVSAAAIERRAEIAHDSVVGFAETVPSGIGAVYQKFKPYLKVDSGCVPFPAVDASGNTNAGLNPTGSSNGGCSSSTGQVYVRGAQSGSRYAVMYSWYFPKDSPSTGLGHRHDWEGVVVWLSEASTSATILGVAASGHGEYETTTSPNLSGTRPLIRYYNIFPVNHQMGFTSTRGGEQPMIAWESLPAAARTALQNTDFGSANVPFKDGNFESNLAKAAL</sequence>
<dbReference type="Pfam" id="PF05630">
    <property type="entry name" value="NPP1"/>
    <property type="match status" value="1"/>
</dbReference>
<evidence type="ECO:0000256" key="2">
    <source>
        <dbReference type="ARBA" id="ARBA00023026"/>
    </source>
</evidence>
<reference evidence="4 5" key="1">
    <citation type="journal article" date="2021" name="Nat. Commun.">
        <title>Genetic determinants of endophytism in the Arabidopsis root mycobiome.</title>
        <authorList>
            <person name="Mesny F."/>
            <person name="Miyauchi S."/>
            <person name="Thiergart T."/>
            <person name="Pickel B."/>
            <person name="Atanasova L."/>
            <person name="Karlsson M."/>
            <person name="Huettel B."/>
            <person name="Barry K.W."/>
            <person name="Haridas S."/>
            <person name="Chen C."/>
            <person name="Bauer D."/>
            <person name="Andreopoulos W."/>
            <person name="Pangilinan J."/>
            <person name="LaButti K."/>
            <person name="Riley R."/>
            <person name="Lipzen A."/>
            <person name="Clum A."/>
            <person name="Drula E."/>
            <person name="Henrissat B."/>
            <person name="Kohler A."/>
            <person name="Grigoriev I.V."/>
            <person name="Martin F.M."/>
            <person name="Hacquard S."/>
        </authorList>
    </citation>
    <scope>NUCLEOTIDE SEQUENCE [LARGE SCALE GENOMIC DNA]</scope>
    <source>
        <strain evidence="4 5">MPI-SDFR-AT-0080</strain>
    </source>
</reference>
<organism evidence="4 5">
    <name type="scientific">Macrophomina phaseolina</name>
    <dbReference type="NCBI Taxonomy" id="35725"/>
    <lineage>
        <taxon>Eukaryota</taxon>
        <taxon>Fungi</taxon>
        <taxon>Dikarya</taxon>
        <taxon>Ascomycota</taxon>
        <taxon>Pezizomycotina</taxon>
        <taxon>Dothideomycetes</taxon>
        <taxon>Dothideomycetes incertae sedis</taxon>
        <taxon>Botryosphaeriales</taxon>
        <taxon>Botryosphaeriaceae</taxon>
        <taxon>Macrophomina</taxon>
    </lineage>
</organism>
<proteinExistence type="inferred from homology"/>
<keyword evidence="2" id="KW-0843">Virulence</keyword>
<accession>A0ABQ8GBD2</accession>
<evidence type="ECO:0000313" key="5">
    <source>
        <dbReference type="Proteomes" id="UP000774617"/>
    </source>
</evidence>
<comment type="caution">
    <text evidence="4">The sequence shown here is derived from an EMBL/GenBank/DDBJ whole genome shotgun (WGS) entry which is preliminary data.</text>
</comment>